<proteinExistence type="predicted"/>
<protein>
    <recommendedName>
        <fullName evidence="3">Transposase</fullName>
    </recommendedName>
</protein>
<keyword evidence="2" id="KW-1185">Reference proteome</keyword>
<evidence type="ECO:0000313" key="2">
    <source>
        <dbReference type="Proteomes" id="UP000184164"/>
    </source>
</evidence>
<dbReference type="Proteomes" id="UP000184164">
    <property type="component" value="Unassembled WGS sequence"/>
</dbReference>
<reference evidence="1 2" key="1">
    <citation type="submission" date="2016-11" db="EMBL/GenBank/DDBJ databases">
        <authorList>
            <person name="Jaros S."/>
            <person name="Januszkiewicz K."/>
            <person name="Wedrychowicz H."/>
        </authorList>
    </citation>
    <scope>NUCLEOTIDE SEQUENCE [LARGE SCALE GENOMIC DNA]</scope>
    <source>
        <strain evidence="1 2">DSM 26910</strain>
    </source>
</reference>
<dbReference type="STRING" id="1484053.SAMN05444274_104264"/>
<accession>A0A1M5ABC9</accession>
<dbReference type="EMBL" id="FQUM01000004">
    <property type="protein sequence ID" value="SHF27563.1"/>
    <property type="molecule type" value="Genomic_DNA"/>
</dbReference>
<name>A0A1M5ABC9_9BACT</name>
<organism evidence="1 2">
    <name type="scientific">Mariniphaga anaerophila</name>
    <dbReference type="NCBI Taxonomy" id="1484053"/>
    <lineage>
        <taxon>Bacteria</taxon>
        <taxon>Pseudomonadati</taxon>
        <taxon>Bacteroidota</taxon>
        <taxon>Bacteroidia</taxon>
        <taxon>Marinilabiliales</taxon>
        <taxon>Prolixibacteraceae</taxon>
        <taxon>Mariniphaga</taxon>
    </lineage>
</organism>
<evidence type="ECO:0008006" key="3">
    <source>
        <dbReference type="Google" id="ProtNLM"/>
    </source>
</evidence>
<dbReference type="AlphaFoldDB" id="A0A1M5ABC9"/>
<gene>
    <name evidence="1" type="ORF">SAMN05444274_104264</name>
</gene>
<sequence>MNKKKHNRPYSKDVLNNIELTLIFNKTKATKQNYVNYNSSFRS</sequence>
<evidence type="ECO:0000313" key="1">
    <source>
        <dbReference type="EMBL" id="SHF27563.1"/>
    </source>
</evidence>